<feature type="compositionally biased region" description="Pro residues" evidence="1">
    <location>
        <begin position="121"/>
        <end position="139"/>
    </location>
</feature>
<keyword evidence="5" id="KW-1185">Reference proteome</keyword>
<dbReference type="InterPro" id="IPR007730">
    <property type="entry name" value="SPOR-like_dom"/>
</dbReference>
<evidence type="ECO:0000313" key="5">
    <source>
        <dbReference type="Proteomes" id="UP000018851"/>
    </source>
</evidence>
<evidence type="ECO:0000256" key="2">
    <source>
        <dbReference type="SAM" id="Phobius"/>
    </source>
</evidence>
<gene>
    <name evidence="4" type="ORF">NX02_00555</name>
</gene>
<proteinExistence type="predicted"/>
<organism evidence="4 5">
    <name type="scientific">Sphingomonas sanxanigenens DSM 19645 = NX02</name>
    <dbReference type="NCBI Taxonomy" id="1123269"/>
    <lineage>
        <taxon>Bacteria</taxon>
        <taxon>Pseudomonadati</taxon>
        <taxon>Pseudomonadota</taxon>
        <taxon>Alphaproteobacteria</taxon>
        <taxon>Sphingomonadales</taxon>
        <taxon>Sphingomonadaceae</taxon>
        <taxon>Sphingomonas</taxon>
    </lineage>
</organism>
<keyword evidence="2" id="KW-1133">Transmembrane helix</keyword>
<dbReference type="eggNOG" id="COG3115">
    <property type="taxonomic scope" value="Bacteria"/>
</dbReference>
<name>W0A1R7_9SPHN</name>
<dbReference type="STRING" id="1123269.NX02_00555"/>
<evidence type="ECO:0000256" key="1">
    <source>
        <dbReference type="SAM" id="MobiDB-lite"/>
    </source>
</evidence>
<dbReference type="EMBL" id="CP006644">
    <property type="protein sequence ID" value="AHE51879.1"/>
    <property type="molecule type" value="Genomic_DNA"/>
</dbReference>
<feature type="domain" description="SPOR" evidence="3">
    <location>
        <begin position="170"/>
        <end position="252"/>
    </location>
</feature>
<accession>W0A1R7</accession>
<dbReference type="OrthoDB" id="7390714at2"/>
<dbReference type="GO" id="GO:0042834">
    <property type="term" value="F:peptidoglycan binding"/>
    <property type="evidence" value="ECO:0007669"/>
    <property type="project" value="InterPro"/>
</dbReference>
<dbReference type="AlphaFoldDB" id="W0A1R7"/>
<dbReference type="RefSeq" id="WP_025290265.1">
    <property type="nucleotide sequence ID" value="NZ_CP006644.1"/>
</dbReference>
<dbReference type="Gene3D" id="3.30.70.1070">
    <property type="entry name" value="Sporulation related repeat"/>
    <property type="match status" value="1"/>
</dbReference>
<dbReference type="Proteomes" id="UP000018851">
    <property type="component" value="Chromosome"/>
</dbReference>
<feature type="compositionally biased region" description="Low complexity" evidence="1">
    <location>
        <begin position="152"/>
        <end position="173"/>
    </location>
</feature>
<feature type="region of interest" description="Disordered" evidence="1">
    <location>
        <begin position="82"/>
        <end position="173"/>
    </location>
</feature>
<evidence type="ECO:0000259" key="3">
    <source>
        <dbReference type="PROSITE" id="PS51724"/>
    </source>
</evidence>
<dbReference type="PROSITE" id="PS51724">
    <property type="entry name" value="SPOR"/>
    <property type="match status" value="1"/>
</dbReference>
<dbReference type="SUPFAM" id="SSF110997">
    <property type="entry name" value="Sporulation related repeat"/>
    <property type="match status" value="1"/>
</dbReference>
<dbReference type="HOGENOM" id="CLU_062634_0_0_5"/>
<evidence type="ECO:0000313" key="4">
    <source>
        <dbReference type="EMBL" id="AHE51879.1"/>
    </source>
</evidence>
<dbReference type="KEGG" id="ssan:NX02_00555"/>
<reference evidence="4 5" key="1">
    <citation type="submission" date="2013-07" db="EMBL/GenBank/DDBJ databases">
        <title>Completed genome of Sphingomonas sanxanigenens NX02.</title>
        <authorList>
            <person name="Ma T."/>
            <person name="Huang H."/>
            <person name="Wu M."/>
            <person name="Li X."/>
            <person name="Li G."/>
        </authorList>
    </citation>
    <scope>NUCLEOTIDE SEQUENCE [LARGE SCALE GENOMIC DNA]</scope>
    <source>
        <strain evidence="4 5">NX02</strain>
    </source>
</reference>
<feature type="transmembrane region" description="Helical" evidence="2">
    <location>
        <begin position="36"/>
        <end position="57"/>
    </location>
</feature>
<dbReference type="InterPro" id="IPR036680">
    <property type="entry name" value="SPOR-like_sf"/>
</dbReference>
<keyword evidence="2" id="KW-0812">Transmembrane</keyword>
<sequence length="252" mass="26069">MTERQGGRLILGEEDRLPWLEPVAPAEEDPVSPVSLVAFVIAGLALIALIVGGIWWYMNRAEPGGDGTLIAAPPGPYKVKPDTPGGMEVEGQGDAVPAATEGIDPEGRLDMDAVPETPVATPTPTPTPTPLPTRTPTPKPGGVSAQVPDSSGRLTAPAPLRRAARPRAPGSASGGSLIQLGAFGSAAEANSAWTRISRRFAWIAPLNKQVVAVEVDGRTLHRLRVAAASHADAVSACKRLKVAGQDCLIAAQ</sequence>
<dbReference type="Pfam" id="PF05036">
    <property type="entry name" value="SPOR"/>
    <property type="match status" value="1"/>
</dbReference>
<dbReference type="PATRIC" id="fig|1123269.5.peg.110"/>
<keyword evidence="2" id="KW-0472">Membrane</keyword>
<protein>
    <recommendedName>
        <fullName evidence="3">SPOR domain-containing protein</fullName>
    </recommendedName>
</protein>